<dbReference type="SUPFAM" id="SSF54909">
    <property type="entry name" value="Dimeric alpha+beta barrel"/>
    <property type="match status" value="1"/>
</dbReference>
<evidence type="ECO:0000256" key="7">
    <source>
        <dbReference type="ARBA" id="ARBA00025737"/>
    </source>
</evidence>
<keyword evidence="10" id="KW-1185">Reference proteome</keyword>
<evidence type="ECO:0000256" key="1">
    <source>
        <dbReference type="ARBA" id="ARBA00001970"/>
    </source>
</evidence>
<dbReference type="InterPro" id="IPR006314">
    <property type="entry name" value="Dyp_peroxidase"/>
</dbReference>
<dbReference type="InterPro" id="IPR049509">
    <property type="entry name" value="DyP_N"/>
</dbReference>
<evidence type="ECO:0000313" key="9">
    <source>
        <dbReference type="EMBL" id="GAA4878757.1"/>
    </source>
</evidence>
<evidence type="ECO:0000256" key="5">
    <source>
        <dbReference type="ARBA" id="ARBA00023002"/>
    </source>
</evidence>
<evidence type="ECO:0000313" key="10">
    <source>
        <dbReference type="Proteomes" id="UP001500457"/>
    </source>
</evidence>
<accession>A0ABP9EHZ5</accession>
<protein>
    <submittedName>
        <fullName evidence="9">Dyp-type peroxidase</fullName>
    </submittedName>
</protein>
<keyword evidence="4" id="KW-0479">Metal-binding</keyword>
<comment type="caution">
    <text evidence="9">The sequence shown here is derived from an EMBL/GenBank/DDBJ whole genome shotgun (WGS) entry which is preliminary data.</text>
</comment>
<dbReference type="PANTHER" id="PTHR30521:SF4">
    <property type="entry name" value="DEFERROCHELATASE"/>
    <property type="match status" value="1"/>
</dbReference>
<feature type="domain" description="DyP dimeric alpha+beta barrel" evidence="8">
    <location>
        <begin position="61"/>
        <end position="213"/>
    </location>
</feature>
<evidence type="ECO:0000256" key="2">
    <source>
        <dbReference type="ARBA" id="ARBA00022559"/>
    </source>
</evidence>
<evidence type="ECO:0000256" key="4">
    <source>
        <dbReference type="ARBA" id="ARBA00022723"/>
    </source>
</evidence>
<dbReference type="GO" id="GO:0004601">
    <property type="term" value="F:peroxidase activity"/>
    <property type="evidence" value="ECO:0007669"/>
    <property type="project" value="UniProtKB-KW"/>
</dbReference>
<gene>
    <name evidence="9" type="ORF">GCM10023203_31610</name>
</gene>
<name>A0ABP9EHZ5_9PSEU</name>
<dbReference type="RefSeq" id="WP_274232321.1">
    <property type="nucleotide sequence ID" value="NZ_BAABHQ010000008.1"/>
</dbReference>
<evidence type="ECO:0000256" key="6">
    <source>
        <dbReference type="ARBA" id="ARBA00023004"/>
    </source>
</evidence>
<dbReference type="PANTHER" id="PTHR30521">
    <property type="entry name" value="DEFERROCHELATASE/PEROXIDASE"/>
    <property type="match status" value="1"/>
</dbReference>
<proteinExistence type="inferred from homology"/>
<evidence type="ECO:0000256" key="3">
    <source>
        <dbReference type="ARBA" id="ARBA00022617"/>
    </source>
</evidence>
<keyword evidence="2 9" id="KW-0575">Peroxidase</keyword>
<sequence length="573" mass="61076">MTANPSDVLASLTEAVATPLANLEVPSATTHLPAAPVADAGPPEGAAGPAEPRYDAEAAADIQGNVVPGFNKDHQEFLFLRFGDPDGVREWLRWLHPRLASMGEVLQFRDEFRSERLRQGTRDPGMSSTWTALALSHPGIGALLGQAEADAFGEHSFRQGLAARSTYLGDPSDPARPGHRDSWVVGGPGEEADALVIVAADRDADLRTAVDDTVAEATARGLTVQFSQRGDTLPEPLQGHEHFGFKDGVSQPGVRGALAGSGLELTPRFLAADDSRSALFAKPGQPLVWPGQFLLGEPRQDPQDPLRPAAGAATFPAWARRGSYLVCRRLDQDVLGFWEFVASCADELGTSPVAFASMLVGRWPTGAPLMRSPDHDDPTLAGDEFANNHFLFDDDTRRSRLAPIPGYGGDDHRLAAADVFGRLCPHAAHIRKVNPRDSATDFGAPADTLMRLMLRRGIPYGTPIAGVAAPTPEQAAEPRGLLFAAYMSSIEDQFEFVSRRWANATTMPNLGGHDPIIGQRDAAGDRARSFTVPTPDGGTVDLTVPRDFVVPSGGGYFFAPPISAVGGVLAADR</sequence>
<dbReference type="Pfam" id="PF21105">
    <property type="entry name" value="DyP_N"/>
    <property type="match status" value="1"/>
</dbReference>
<dbReference type="InterPro" id="IPR011008">
    <property type="entry name" value="Dimeric_a/b-barrel"/>
</dbReference>
<keyword evidence="5" id="KW-0560">Oxidoreductase</keyword>
<comment type="cofactor">
    <cofactor evidence="1">
        <name>heme b</name>
        <dbReference type="ChEBI" id="CHEBI:60344"/>
    </cofactor>
</comment>
<dbReference type="NCBIfam" id="TIGR01413">
    <property type="entry name" value="Dyp_perox_fam"/>
    <property type="match status" value="1"/>
</dbReference>
<reference evidence="10" key="1">
    <citation type="journal article" date="2019" name="Int. J. Syst. Evol. Microbiol.">
        <title>The Global Catalogue of Microorganisms (GCM) 10K type strain sequencing project: providing services to taxonomists for standard genome sequencing and annotation.</title>
        <authorList>
            <consortium name="The Broad Institute Genomics Platform"/>
            <consortium name="The Broad Institute Genome Sequencing Center for Infectious Disease"/>
            <person name="Wu L."/>
            <person name="Ma J."/>
        </authorList>
    </citation>
    <scope>NUCLEOTIDE SEQUENCE [LARGE SCALE GENOMIC DNA]</scope>
    <source>
        <strain evidence="10">JCM 17983</strain>
    </source>
</reference>
<dbReference type="Proteomes" id="UP001500457">
    <property type="component" value="Unassembled WGS sequence"/>
</dbReference>
<keyword evidence="3" id="KW-0349">Heme</keyword>
<dbReference type="EMBL" id="BAABHQ010000008">
    <property type="protein sequence ID" value="GAA4878757.1"/>
    <property type="molecule type" value="Genomic_DNA"/>
</dbReference>
<keyword evidence="6" id="KW-0408">Iron</keyword>
<dbReference type="PROSITE" id="PS51404">
    <property type="entry name" value="DYP_PEROXIDASE"/>
    <property type="match status" value="1"/>
</dbReference>
<comment type="similarity">
    <text evidence="7">Belongs to the DyP-type peroxidase family.</text>
</comment>
<organism evidence="9 10">
    <name type="scientific">Actinomycetospora straminea</name>
    <dbReference type="NCBI Taxonomy" id="663607"/>
    <lineage>
        <taxon>Bacteria</taxon>
        <taxon>Bacillati</taxon>
        <taxon>Actinomycetota</taxon>
        <taxon>Actinomycetes</taxon>
        <taxon>Pseudonocardiales</taxon>
        <taxon>Pseudonocardiaceae</taxon>
        <taxon>Actinomycetospora</taxon>
    </lineage>
</organism>
<evidence type="ECO:0000259" key="8">
    <source>
        <dbReference type="Pfam" id="PF21105"/>
    </source>
</evidence>